<dbReference type="Proteomes" id="UP000822688">
    <property type="component" value="Chromosome 12"/>
</dbReference>
<accession>A0A8T0G7C2</accession>
<organism evidence="1 2">
    <name type="scientific">Ceratodon purpureus</name>
    <name type="common">Fire moss</name>
    <name type="synonym">Dicranum purpureum</name>
    <dbReference type="NCBI Taxonomy" id="3225"/>
    <lineage>
        <taxon>Eukaryota</taxon>
        <taxon>Viridiplantae</taxon>
        <taxon>Streptophyta</taxon>
        <taxon>Embryophyta</taxon>
        <taxon>Bryophyta</taxon>
        <taxon>Bryophytina</taxon>
        <taxon>Bryopsida</taxon>
        <taxon>Dicranidae</taxon>
        <taxon>Pseudoditrichales</taxon>
        <taxon>Ditrichaceae</taxon>
        <taxon>Ceratodon</taxon>
    </lineage>
</organism>
<proteinExistence type="predicted"/>
<name>A0A8T0G7C2_CERPU</name>
<reference evidence="1" key="1">
    <citation type="submission" date="2020-06" db="EMBL/GenBank/DDBJ databases">
        <title>WGS assembly of Ceratodon purpureus strain R40.</title>
        <authorList>
            <person name="Carey S.B."/>
            <person name="Jenkins J."/>
            <person name="Shu S."/>
            <person name="Lovell J.T."/>
            <person name="Sreedasyam A."/>
            <person name="Maumus F."/>
            <person name="Tiley G.P."/>
            <person name="Fernandez-Pozo N."/>
            <person name="Barry K."/>
            <person name="Chen C."/>
            <person name="Wang M."/>
            <person name="Lipzen A."/>
            <person name="Daum C."/>
            <person name="Saski C.A."/>
            <person name="Payton A.C."/>
            <person name="Mcbreen J.C."/>
            <person name="Conrad R.E."/>
            <person name="Kollar L.M."/>
            <person name="Olsson S."/>
            <person name="Huttunen S."/>
            <person name="Landis J.B."/>
            <person name="Wickett N.J."/>
            <person name="Johnson M.G."/>
            <person name="Rensing S.A."/>
            <person name="Grimwood J."/>
            <person name="Schmutz J."/>
            <person name="Mcdaniel S.F."/>
        </authorList>
    </citation>
    <scope>NUCLEOTIDE SEQUENCE</scope>
    <source>
        <strain evidence="1">R40</strain>
    </source>
</reference>
<comment type="caution">
    <text evidence="1">The sequence shown here is derived from an EMBL/GenBank/DDBJ whole genome shotgun (WGS) entry which is preliminary data.</text>
</comment>
<protein>
    <submittedName>
        <fullName evidence="1">Uncharacterized protein</fullName>
    </submittedName>
</protein>
<dbReference type="AlphaFoldDB" id="A0A8T0G7C2"/>
<evidence type="ECO:0000313" key="2">
    <source>
        <dbReference type="Proteomes" id="UP000822688"/>
    </source>
</evidence>
<dbReference type="EMBL" id="CM026433">
    <property type="protein sequence ID" value="KAG0555216.1"/>
    <property type="molecule type" value="Genomic_DNA"/>
</dbReference>
<keyword evidence="2" id="KW-1185">Reference proteome</keyword>
<evidence type="ECO:0000313" key="1">
    <source>
        <dbReference type="EMBL" id="KAG0555216.1"/>
    </source>
</evidence>
<sequence length="99" mass="11468">MHSKSRSNQNAEQSIITCQQKSILSIQKHCIRPKNCTYPKKSLSFGTTTLPQHFQYGFNPPRLRFSMCNKQTSRNRSSCMNWHILSYISSSPSSEQLRN</sequence>
<gene>
    <name evidence="1" type="ORF">KC19_12G153000</name>
</gene>